<gene>
    <name evidence="1" type="ORF">OLEA9_A116171</name>
</gene>
<sequence>MGNGRDKHYSENKGIFSHLAAYAAGARHHHPTHWAYHHPPPPCGYPPPAGFPPPGYLGPYKSGHGNHNLGGLLAGAGAAAYGGHHLTHGGYHQHHHHGGYFGHHHGKLKYGKIRKRWKSIMAFMVESL</sequence>
<organism evidence="1 2">
    <name type="scientific">Olea europaea subsp. europaea</name>
    <dbReference type="NCBI Taxonomy" id="158383"/>
    <lineage>
        <taxon>Eukaryota</taxon>
        <taxon>Viridiplantae</taxon>
        <taxon>Streptophyta</taxon>
        <taxon>Embryophyta</taxon>
        <taxon>Tracheophyta</taxon>
        <taxon>Spermatophyta</taxon>
        <taxon>Magnoliopsida</taxon>
        <taxon>eudicotyledons</taxon>
        <taxon>Gunneridae</taxon>
        <taxon>Pentapetalae</taxon>
        <taxon>asterids</taxon>
        <taxon>lamiids</taxon>
        <taxon>Lamiales</taxon>
        <taxon>Oleaceae</taxon>
        <taxon>Oleeae</taxon>
        <taxon>Olea</taxon>
    </lineage>
</organism>
<comment type="caution">
    <text evidence="1">The sequence shown here is derived from an EMBL/GenBank/DDBJ whole genome shotgun (WGS) entry which is preliminary data.</text>
</comment>
<accession>A0A8S0UET7</accession>
<proteinExistence type="predicted"/>
<dbReference type="Gramene" id="OE9A116171T1">
    <property type="protein sequence ID" value="OE9A116171C1"/>
    <property type="gene ID" value="OE9A116171"/>
</dbReference>
<dbReference type="AlphaFoldDB" id="A0A8S0UET7"/>
<name>A0A8S0UET7_OLEEU</name>
<evidence type="ECO:0000313" key="1">
    <source>
        <dbReference type="EMBL" id="CAA3018489.1"/>
    </source>
</evidence>
<evidence type="ECO:0000313" key="2">
    <source>
        <dbReference type="Proteomes" id="UP000594638"/>
    </source>
</evidence>
<dbReference type="EMBL" id="CACTIH010007851">
    <property type="protein sequence ID" value="CAA3018489.1"/>
    <property type="molecule type" value="Genomic_DNA"/>
</dbReference>
<reference evidence="1 2" key="1">
    <citation type="submission" date="2019-12" db="EMBL/GenBank/DDBJ databases">
        <authorList>
            <person name="Alioto T."/>
            <person name="Alioto T."/>
            <person name="Gomez Garrido J."/>
        </authorList>
    </citation>
    <scope>NUCLEOTIDE SEQUENCE [LARGE SCALE GENOMIC DNA]</scope>
</reference>
<keyword evidence="2" id="KW-1185">Reference proteome</keyword>
<dbReference type="Proteomes" id="UP000594638">
    <property type="component" value="Unassembled WGS sequence"/>
</dbReference>
<protein>
    <submittedName>
        <fullName evidence="1">Uncharacterized protein</fullName>
    </submittedName>
</protein>